<dbReference type="RefSeq" id="WP_143893299.1">
    <property type="nucleotide sequence ID" value="NZ_CP041666.1"/>
</dbReference>
<dbReference type="PROSITE" id="PS50106">
    <property type="entry name" value="PDZ"/>
    <property type="match status" value="1"/>
</dbReference>
<dbReference type="GO" id="GO:0004176">
    <property type="term" value="F:ATP-dependent peptidase activity"/>
    <property type="evidence" value="ECO:0007669"/>
    <property type="project" value="UniProtKB-UniRule"/>
</dbReference>
<comment type="similarity">
    <text evidence="1">Belongs to the peptidase S16 family.</text>
</comment>
<sequence length="342" mass="37484">MKFSKKGFIFSILIILLTAFLMGYRLPFYIYKPGEADALNPIVEVSNGFESEGDMHLVTVRGGQATPIQYAWASFHPHYDIMSMDEVFPEGISQDEYFEAQLQMMENSQEASTVVAYQAAGKDIDIEYKGVYVVSVIEGMPAEGQLKSGDRITKVDDQSIQQSEDLIEYVSSKKAGDTITLTVERGKETLKKQIELAAFEDAGNKVGVGIQLVTDREVEVDPSIEFASGNIGGPSAGLMFSLEIYDQLTEEDLTKGYEIAGTGEISYEGQVGRIGGIDKKVIAADDEGCSIFFAPNENGAENSNYSVAVKTAEEIGTDMKIVPVDTFQDALDYLEKIKPKSE</sequence>
<evidence type="ECO:0000313" key="5">
    <source>
        <dbReference type="Proteomes" id="UP000315215"/>
    </source>
</evidence>
<protein>
    <recommendedName>
        <fullName evidence="1">endopeptidase La</fullName>
        <ecNumber evidence="1">3.4.21.53</ecNumber>
    </recommendedName>
</protein>
<gene>
    <name evidence="4" type="ORF">FN924_07790</name>
</gene>
<dbReference type="GO" id="GO:0030163">
    <property type="term" value="P:protein catabolic process"/>
    <property type="evidence" value="ECO:0007669"/>
    <property type="project" value="InterPro"/>
</dbReference>
<dbReference type="SMART" id="SM00228">
    <property type="entry name" value="PDZ"/>
    <property type="match status" value="1"/>
</dbReference>
<dbReference type="InterPro" id="IPR036034">
    <property type="entry name" value="PDZ_sf"/>
</dbReference>
<dbReference type="SUPFAM" id="SSF54211">
    <property type="entry name" value="Ribosomal protein S5 domain 2-like"/>
    <property type="match status" value="1"/>
</dbReference>
<name>A0A516KFF8_9BACI</name>
<dbReference type="InterPro" id="IPR014721">
    <property type="entry name" value="Ribsml_uS5_D2-typ_fold_subgr"/>
</dbReference>
<feature type="domain" description="Lon proteolytic" evidence="3">
    <location>
        <begin position="230"/>
        <end position="337"/>
    </location>
</feature>
<dbReference type="Proteomes" id="UP000315215">
    <property type="component" value="Chromosome"/>
</dbReference>
<evidence type="ECO:0000259" key="2">
    <source>
        <dbReference type="PROSITE" id="PS50106"/>
    </source>
</evidence>
<feature type="active site" evidence="1">
    <location>
        <position position="235"/>
    </location>
</feature>
<dbReference type="GO" id="GO:0005524">
    <property type="term" value="F:ATP binding"/>
    <property type="evidence" value="ECO:0007669"/>
    <property type="project" value="InterPro"/>
</dbReference>
<dbReference type="Gene3D" id="3.30.230.10">
    <property type="match status" value="1"/>
</dbReference>
<reference evidence="4 5" key="1">
    <citation type="submission" date="2019-07" db="EMBL/GenBank/DDBJ databases">
        <authorList>
            <person name="Li J."/>
        </authorList>
    </citation>
    <scope>NUCLEOTIDE SEQUENCE [LARGE SCALE GENOMIC DNA]</scope>
    <source>
        <strain evidence="4 5">TKL69</strain>
    </source>
</reference>
<dbReference type="GO" id="GO:0004252">
    <property type="term" value="F:serine-type endopeptidase activity"/>
    <property type="evidence" value="ECO:0007669"/>
    <property type="project" value="UniProtKB-UniRule"/>
</dbReference>
<dbReference type="PANTHER" id="PTHR10046">
    <property type="entry name" value="ATP DEPENDENT LON PROTEASE FAMILY MEMBER"/>
    <property type="match status" value="1"/>
</dbReference>
<dbReference type="Pfam" id="PF05362">
    <property type="entry name" value="Lon_C"/>
    <property type="match status" value="1"/>
</dbReference>
<proteinExistence type="inferred from homology"/>
<keyword evidence="5" id="KW-1185">Reference proteome</keyword>
<feature type="domain" description="PDZ" evidence="2">
    <location>
        <begin position="101"/>
        <end position="187"/>
    </location>
</feature>
<dbReference type="InterPro" id="IPR008269">
    <property type="entry name" value="Lon_proteolytic"/>
</dbReference>
<keyword evidence="1" id="KW-0645">Protease</keyword>
<keyword evidence="1" id="KW-0378">Hydrolase</keyword>
<dbReference type="OrthoDB" id="2356897at2"/>
<dbReference type="InterPro" id="IPR001478">
    <property type="entry name" value="PDZ"/>
</dbReference>
<evidence type="ECO:0000313" key="4">
    <source>
        <dbReference type="EMBL" id="QDP40076.1"/>
    </source>
</evidence>
<keyword evidence="1" id="KW-0720">Serine protease</keyword>
<accession>A0A516KFF8</accession>
<dbReference type="Pfam" id="PF13180">
    <property type="entry name" value="PDZ_2"/>
    <property type="match status" value="1"/>
</dbReference>
<dbReference type="EMBL" id="CP041666">
    <property type="protein sequence ID" value="QDP40076.1"/>
    <property type="molecule type" value="Genomic_DNA"/>
</dbReference>
<dbReference type="InterPro" id="IPR020568">
    <property type="entry name" value="Ribosomal_Su5_D2-typ_SF"/>
</dbReference>
<comment type="catalytic activity">
    <reaction evidence="1">
        <text>Hydrolysis of proteins in presence of ATP.</text>
        <dbReference type="EC" id="3.4.21.53"/>
    </reaction>
</comment>
<dbReference type="InterPro" id="IPR027065">
    <property type="entry name" value="Lon_Prtase"/>
</dbReference>
<organism evidence="4 5">
    <name type="scientific">Radiobacillus deserti</name>
    <dbReference type="NCBI Taxonomy" id="2594883"/>
    <lineage>
        <taxon>Bacteria</taxon>
        <taxon>Bacillati</taxon>
        <taxon>Bacillota</taxon>
        <taxon>Bacilli</taxon>
        <taxon>Bacillales</taxon>
        <taxon>Bacillaceae</taxon>
        <taxon>Radiobacillus</taxon>
    </lineage>
</organism>
<evidence type="ECO:0000256" key="1">
    <source>
        <dbReference type="PROSITE-ProRule" id="PRU01122"/>
    </source>
</evidence>
<dbReference type="PROSITE" id="PS51786">
    <property type="entry name" value="LON_PROTEOLYTIC"/>
    <property type="match status" value="1"/>
</dbReference>
<dbReference type="AlphaFoldDB" id="A0A516KFF8"/>
<dbReference type="NCBIfam" id="NF041438">
    <property type="entry name" value="SepM_fam_S16"/>
    <property type="match status" value="1"/>
</dbReference>
<feature type="active site" evidence="1">
    <location>
        <position position="280"/>
    </location>
</feature>
<dbReference type="SUPFAM" id="SSF50156">
    <property type="entry name" value="PDZ domain-like"/>
    <property type="match status" value="1"/>
</dbReference>
<dbReference type="EC" id="3.4.21.53" evidence="1"/>
<dbReference type="KEGG" id="aqt:FN924_07790"/>
<dbReference type="GO" id="GO:0006508">
    <property type="term" value="P:proteolysis"/>
    <property type="evidence" value="ECO:0007669"/>
    <property type="project" value="UniProtKB-KW"/>
</dbReference>
<evidence type="ECO:0000259" key="3">
    <source>
        <dbReference type="PROSITE" id="PS51786"/>
    </source>
</evidence>